<dbReference type="EMBL" id="VUMB01000001">
    <property type="protein sequence ID" value="MSS38851.1"/>
    <property type="molecule type" value="Genomic_DNA"/>
</dbReference>
<dbReference type="Pfam" id="PF19842">
    <property type="entry name" value="YqeC"/>
    <property type="match status" value="1"/>
</dbReference>
<dbReference type="GeneID" id="62696686"/>
<reference evidence="2 3" key="1">
    <citation type="submission" date="2019-08" db="EMBL/GenBank/DDBJ databases">
        <title>In-depth cultivation of the pig gut microbiome towards novel bacterial diversity and tailored functional studies.</title>
        <authorList>
            <person name="Wylensek D."/>
            <person name="Hitch T.C.A."/>
            <person name="Clavel T."/>
        </authorList>
    </citation>
    <scope>NUCLEOTIDE SEQUENCE [LARGE SCALE GENOMIC DNA]</scope>
    <source>
        <strain evidence="2 3">BL-389-WT-3D</strain>
    </source>
</reference>
<organism evidence="2 3">
    <name type="scientific">Clostridium scindens (strain JCM 10418 / VPI 12708)</name>
    <dbReference type="NCBI Taxonomy" id="29347"/>
    <lineage>
        <taxon>Bacteria</taxon>
        <taxon>Bacillati</taxon>
        <taxon>Bacillota</taxon>
        <taxon>Clostridia</taxon>
        <taxon>Lachnospirales</taxon>
        <taxon>Lachnospiraceae</taxon>
    </lineage>
</organism>
<dbReference type="RefSeq" id="WP_004607724.1">
    <property type="nucleotide sequence ID" value="NZ_AP025569.1"/>
</dbReference>
<gene>
    <name evidence="2" type="primary">yqeC</name>
    <name evidence="2" type="ORF">FYJ37_00405</name>
</gene>
<feature type="region of interest" description="Disordered" evidence="1">
    <location>
        <begin position="253"/>
        <end position="274"/>
    </location>
</feature>
<evidence type="ECO:0000313" key="3">
    <source>
        <dbReference type="Proteomes" id="UP000462363"/>
    </source>
</evidence>
<dbReference type="NCBIfam" id="TIGR03172">
    <property type="entry name" value="selenium cofactor biosynthesis protein YqeC"/>
    <property type="match status" value="1"/>
</dbReference>
<protein>
    <submittedName>
        <fullName evidence="2">Putative selenium-dependent hydroxylase accessory protein YqeC</fullName>
    </submittedName>
</protein>
<dbReference type="InterPro" id="IPR017587">
    <property type="entry name" value="YqeC"/>
</dbReference>
<evidence type="ECO:0000256" key="1">
    <source>
        <dbReference type="SAM" id="MobiDB-lite"/>
    </source>
</evidence>
<accession>A0A844F8V7</accession>
<feature type="compositionally biased region" description="Polar residues" evidence="1">
    <location>
        <begin position="253"/>
        <end position="266"/>
    </location>
</feature>
<evidence type="ECO:0000313" key="2">
    <source>
        <dbReference type="EMBL" id="MSS38851.1"/>
    </source>
</evidence>
<comment type="caution">
    <text evidence="2">The sequence shown here is derived from an EMBL/GenBank/DDBJ whole genome shotgun (WGS) entry which is preliminary data.</text>
</comment>
<dbReference type="AlphaFoldDB" id="A0A844F8V7"/>
<name>A0A844F8V7_CLOSV</name>
<proteinExistence type="predicted"/>
<dbReference type="Proteomes" id="UP000462363">
    <property type="component" value="Unassembled WGS sequence"/>
</dbReference>
<sequence>MRIESYIEDGWKKQGSLYEALGLNRKEPGILSVVGAGGKTTVIARLMKEHEKRGIPVVVSTTTHIQQIKASYFLDKPSGQRMRQILKDKGKVWMGYPCGNGKIKAFTEQEQKKLLDEAIAMGACVLIEADGAKGRPCKAPADYEPVLHPDTVLVLSVYGLQAIGAAIEDSCLRVDKVEEILGKSGQDILTTHDIAILAASRKGGRKGVASSMDYQVILNQADDERLKEAAAGIGEELFRQGIRRVHRTTGLSEETGQLRVSGQTRLGGQEGTEE</sequence>